<protein>
    <recommendedName>
        <fullName evidence="3">HTH HARE-type domain-containing protein</fullName>
    </recommendedName>
</protein>
<proteinExistence type="predicted"/>
<sequence length="77" mass="8477">MAYSRMDDVVNSVLATLTLAGPLTMAELYDELNPTKGSPHQATLDELYSATELMGKNGQTIFRRGRFELAPEKQNAS</sequence>
<dbReference type="AlphaFoldDB" id="A0A0G0X4G8"/>
<dbReference type="Proteomes" id="UP000034507">
    <property type="component" value="Unassembled WGS sequence"/>
</dbReference>
<dbReference type="EMBL" id="LCBX01000054">
    <property type="protein sequence ID" value="KKS19257.1"/>
    <property type="molecule type" value="Genomic_DNA"/>
</dbReference>
<evidence type="ECO:0000313" key="1">
    <source>
        <dbReference type="EMBL" id="KKS19257.1"/>
    </source>
</evidence>
<organism evidence="1 2">
    <name type="scientific">candidate division WWE3 bacterium GW2011_GWC1_41_7</name>
    <dbReference type="NCBI Taxonomy" id="1619119"/>
    <lineage>
        <taxon>Bacteria</taxon>
        <taxon>Katanobacteria</taxon>
    </lineage>
</organism>
<accession>A0A0G0X4G8</accession>
<reference evidence="1 2" key="1">
    <citation type="journal article" date="2015" name="Nature">
        <title>rRNA introns, odd ribosomes, and small enigmatic genomes across a large radiation of phyla.</title>
        <authorList>
            <person name="Brown C.T."/>
            <person name="Hug L.A."/>
            <person name="Thomas B.C."/>
            <person name="Sharon I."/>
            <person name="Castelle C.J."/>
            <person name="Singh A."/>
            <person name="Wilkins M.J."/>
            <person name="Williams K.H."/>
            <person name="Banfield J.F."/>
        </authorList>
    </citation>
    <scope>NUCLEOTIDE SEQUENCE [LARGE SCALE GENOMIC DNA]</scope>
</reference>
<evidence type="ECO:0008006" key="3">
    <source>
        <dbReference type="Google" id="ProtNLM"/>
    </source>
</evidence>
<comment type="caution">
    <text evidence="1">The sequence shown here is derived from an EMBL/GenBank/DDBJ whole genome shotgun (WGS) entry which is preliminary data.</text>
</comment>
<gene>
    <name evidence="1" type="ORF">UU77_C0054G0011</name>
</gene>
<name>A0A0G0X4G8_UNCKA</name>
<evidence type="ECO:0000313" key="2">
    <source>
        <dbReference type="Proteomes" id="UP000034507"/>
    </source>
</evidence>